<protein>
    <submittedName>
        <fullName evidence="2">Uncharacterized protein</fullName>
    </submittedName>
</protein>
<dbReference type="AlphaFoldDB" id="A0AAN9TJI9"/>
<organism evidence="2 3">
    <name type="scientific">Parthenolecanium corni</name>
    <dbReference type="NCBI Taxonomy" id="536013"/>
    <lineage>
        <taxon>Eukaryota</taxon>
        <taxon>Metazoa</taxon>
        <taxon>Ecdysozoa</taxon>
        <taxon>Arthropoda</taxon>
        <taxon>Hexapoda</taxon>
        <taxon>Insecta</taxon>
        <taxon>Pterygota</taxon>
        <taxon>Neoptera</taxon>
        <taxon>Paraneoptera</taxon>
        <taxon>Hemiptera</taxon>
        <taxon>Sternorrhyncha</taxon>
        <taxon>Coccoidea</taxon>
        <taxon>Coccidae</taxon>
        <taxon>Parthenolecanium</taxon>
    </lineage>
</organism>
<proteinExistence type="predicted"/>
<accession>A0AAN9TJI9</accession>
<evidence type="ECO:0000256" key="1">
    <source>
        <dbReference type="SAM" id="Phobius"/>
    </source>
</evidence>
<feature type="transmembrane region" description="Helical" evidence="1">
    <location>
        <begin position="6"/>
        <end position="30"/>
    </location>
</feature>
<keyword evidence="1" id="KW-0812">Transmembrane</keyword>
<gene>
    <name evidence="2" type="ORF">V9T40_002803</name>
</gene>
<evidence type="ECO:0000313" key="2">
    <source>
        <dbReference type="EMBL" id="KAK7591190.1"/>
    </source>
</evidence>
<sequence length="98" mass="10320">MKPAVTLFYVMMMSTFIIHVISMSTITLTVKTGANTTKIAAMFNIQVGGQKVVATVMGNTIKITSNAPCDVVLPALKAIIKTSDLTATVKVNACTAGR</sequence>
<dbReference type="EMBL" id="JBBCAQ010000022">
    <property type="protein sequence ID" value="KAK7591190.1"/>
    <property type="molecule type" value="Genomic_DNA"/>
</dbReference>
<dbReference type="Proteomes" id="UP001367676">
    <property type="component" value="Unassembled WGS sequence"/>
</dbReference>
<name>A0AAN9TJI9_9HEMI</name>
<reference evidence="2 3" key="1">
    <citation type="submission" date="2024-03" db="EMBL/GenBank/DDBJ databases">
        <title>Adaptation during the transition from Ophiocordyceps entomopathogen to insect associate is accompanied by gene loss and intensified selection.</title>
        <authorList>
            <person name="Ward C.M."/>
            <person name="Onetto C.A."/>
            <person name="Borneman A.R."/>
        </authorList>
    </citation>
    <scope>NUCLEOTIDE SEQUENCE [LARGE SCALE GENOMIC DNA]</scope>
    <source>
        <strain evidence="2">AWRI1</strain>
        <tissue evidence="2">Single Adult Female</tissue>
    </source>
</reference>
<keyword evidence="1" id="KW-0472">Membrane</keyword>
<evidence type="ECO:0000313" key="3">
    <source>
        <dbReference type="Proteomes" id="UP001367676"/>
    </source>
</evidence>
<keyword evidence="3" id="KW-1185">Reference proteome</keyword>
<keyword evidence="1" id="KW-1133">Transmembrane helix</keyword>
<comment type="caution">
    <text evidence="2">The sequence shown here is derived from an EMBL/GenBank/DDBJ whole genome shotgun (WGS) entry which is preliminary data.</text>
</comment>